<proteinExistence type="predicted"/>
<dbReference type="PANTHER" id="PTHR15853">
    <property type="entry name" value="THIOREDOXIN-RELATED"/>
    <property type="match status" value="1"/>
</dbReference>
<dbReference type="Proteomes" id="UP000596742">
    <property type="component" value="Unassembled WGS sequence"/>
</dbReference>
<comment type="caution">
    <text evidence="3">The sequence shown here is derived from an EMBL/GenBank/DDBJ whole genome shotgun (WGS) entry which is preliminary data.</text>
</comment>
<accession>A0A8B6EDP6</accession>
<evidence type="ECO:0000313" key="4">
    <source>
        <dbReference type="Proteomes" id="UP000596742"/>
    </source>
</evidence>
<dbReference type="EMBL" id="UYJE01004932">
    <property type="protein sequence ID" value="VDI32595.1"/>
    <property type="molecule type" value="Genomic_DNA"/>
</dbReference>
<feature type="transmembrane region" description="Helical" evidence="1">
    <location>
        <begin position="76"/>
        <end position="93"/>
    </location>
</feature>
<feature type="domain" description="Thioredoxin" evidence="2">
    <location>
        <begin position="119"/>
        <end position="252"/>
    </location>
</feature>
<keyword evidence="1" id="KW-1133">Transmembrane helix</keyword>
<dbReference type="InterPro" id="IPR039101">
    <property type="entry name" value="TMX2"/>
</dbReference>
<sequence>MDSLHSAYLSAKPILVPHYITNIILSISYILLKTLPPVCELLFEDCSLDLKEWEMLTFLGCIIVMKNRKQAAARQYISTVCLFAKVLAGYMFFKTNSAYGIIFAVFCLVQMIFFPEPVYRGPEQITYFRGPHLEEELERDKRVTWVITFFAAWSPPCVSFSSVFAELSNDYSLENLKFGKIDVAKFPDVGQRFNIDCGSFSKQLPTLILFRDGKEEMRKPFISPKGTVVRYSFVKESIIRDFELPTVYKKCKDNPLRSRKLKEKKEN</sequence>
<dbReference type="SUPFAM" id="SSF52833">
    <property type="entry name" value="Thioredoxin-like"/>
    <property type="match status" value="1"/>
</dbReference>
<reference evidence="3" key="1">
    <citation type="submission" date="2018-11" db="EMBL/GenBank/DDBJ databases">
        <authorList>
            <person name="Alioto T."/>
            <person name="Alioto T."/>
        </authorList>
    </citation>
    <scope>NUCLEOTIDE SEQUENCE</scope>
</reference>
<evidence type="ECO:0000256" key="1">
    <source>
        <dbReference type="SAM" id="Phobius"/>
    </source>
</evidence>
<dbReference type="Gene3D" id="3.40.30.10">
    <property type="entry name" value="Glutaredoxin"/>
    <property type="match status" value="1"/>
</dbReference>
<gene>
    <name evidence="3" type="ORF">MGAL_10B051243</name>
</gene>
<keyword evidence="1" id="KW-0472">Membrane</keyword>
<dbReference type="PANTHER" id="PTHR15853:SF0">
    <property type="entry name" value="THIOREDOXIN-RELATED TRANSMEMBRANE PROTEIN 2"/>
    <property type="match status" value="1"/>
</dbReference>
<dbReference type="InterPro" id="IPR036249">
    <property type="entry name" value="Thioredoxin-like_sf"/>
</dbReference>
<organism evidence="3 4">
    <name type="scientific">Mytilus galloprovincialis</name>
    <name type="common">Mediterranean mussel</name>
    <dbReference type="NCBI Taxonomy" id="29158"/>
    <lineage>
        <taxon>Eukaryota</taxon>
        <taxon>Metazoa</taxon>
        <taxon>Spiralia</taxon>
        <taxon>Lophotrochozoa</taxon>
        <taxon>Mollusca</taxon>
        <taxon>Bivalvia</taxon>
        <taxon>Autobranchia</taxon>
        <taxon>Pteriomorphia</taxon>
        <taxon>Mytilida</taxon>
        <taxon>Mytiloidea</taxon>
        <taxon>Mytilidae</taxon>
        <taxon>Mytilinae</taxon>
        <taxon>Mytilus</taxon>
    </lineage>
</organism>
<evidence type="ECO:0000259" key="2">
    <source>
        <dbReference type="PROSITE" id="PS51352"/>
    </source>
</evidence>
<name>A0A8B6EDP6_MYTGA</name>
<dbReference type="GO" id="GO:0015036">
    <property type="term" value="F:disulfide oxidoreductase activity"/>
    <property type="evidence" value="ECO:0007669"/>
    <property type="project" value="TreeGrafter"/>
</dbReference>
<dbReference type="OrthoDB" id="20229at2759"/>
<dbReference type="PROSITE" id="PS51352">
    <property type="entry name" value="THIOREDOXIN_2"/>
    <property type="match status" value="1"/>
</dbReference>
<feature type="transmembrane region" description="Helical" evidence="1">
    <location>
        <begin position="99"/>
        <end position="119"/>
    </location>
</feature>
<dbReference type="Pfam" id="PF00085">
    <property type="entry name" value="Thioredoxin"/>
    <property type="match status" value="1"/>
</dbReference>
<keyword evidence="1" id="KW-0812">Transmembrane</keyword>
<dbReference type="AlphaFoldDB" id="A0A8B6EDP6"/>
<keyword evidence="4" id="KW-1185">Reference proteome</keyword>
<dbReference type="InterPro" id="IPR013766">
    <property type="entry name" value="Thioredoxin_domain"/>
</dbReference>
<evidence type="ECO:0000313" key="3">
    <source>
        <dbReference type="EMBL" id="VDI32595.1"/>
    </source>
</evidence>
<protein>
    <recommendedName>
        <fullName evidence="2">Thioredoxin domain-containing protein</fullName>
    </recommendedName>
</protein>
<feature type="transmembrane region" description="Helical" evidence="1">
    <location>
        <begin position="14"/>
        <end position="32"/>
    </location>
</feature>